<accession>A0ACC1N9Z1</accession>
<name>A0ACC1N9Z1_9PEZI</name>
<proteinExistence type="predicted"/>
<gene>
    <name evidence="1" type="ORF">NUW58_g8168</name>
</gene>
<sequence>MVLPTPLVRLQCGVNSYDWGKIGLDSAAAKFAAATPSDEVTIESQKPYAELWMGTHPSNPSKDLESGRTLLDLVESNAMLLGPSVKARYGPKLPFLFKVLSINKALSIQAHPNKNLAAQLHAQDPKNYPDDNHKPEMAIAITDFEGLCGFRPLGEIAHFLASVPPLRQLVGEDASKSFIATVRGQEKSDSPDSFEQNKRALRSAFSALMRSSPEDVASAAEHLVSEAKSKGADFADGGTESTSGETMSRLVDRLNQQFPNDVGLFVLFFLNYVALSPGEALFLKADDIHAYVSGDIIECMAASDNVVRAGFTPKFKDVQNLVDMLTYDFAPIEKQKMSPTEYPYAVLNSTAYSSGSEAILYDPPIDEFSVIRSVLKGSGSKVTFDPIDGPSVIICTGGKGKISVGSKTEEIKEGYVFFVGATAELVMESKGDAGDEFITFKAFCEVEDHSNGAQL</sequence>
<reference evidence="1" key="1">
    <citation type="submission" date="2022-10" db="EMBL/GenBank/DDBJ databases">
        <title>Genome Sequence of Xylaria curta.</title>
        <authorList>
            <person name="Buettner E."/>
        </authorList>
    </citation>
    <scope>NUCLEOTIDE SEQUENCE</scope>
    <source>
        <strain evidence="1">Babe10</strain>
    </source>
</reference>
<comment type="caution">
    <text evidence="1">The sequence shown here is derived from an EMBL/GenBank/DDBJ whole genome shotgun (WGS) entry which is preliminary data.</text>
</comment>
<protein>
    <submittedName>
        <fullName evidence="1">Uncharacterized protein</fullName>
    </submittedName>
</protein>
<organism evidence="1 2">
    <name type="scientific">Xylaria curta</name>
    <dbReference type="NCBI Taxonomy" id="42375"/>
    <lineage>
        <taxon>Eukaryota</taxon>
        <taxon>Fungi</taxon>
        <taxon>Dikarya</taxon>
        <taxon>Ascomycota</taxon>
        <taxon>Pezizomycotina</taxon>
        <taxon>Sordariomycetes</taxon>
        <taxon>Xylariomycetidae</taxon>
        <taxon>Xylariales</taxon>
        <taxon>Xylariaceae</taxon>
        <taxon>Xylaria</taxon>
    </lineage>
</organism>
<keyword evidence="2" id="KW-1185">Reference proteome</keyword>
<evidence type="ECO:0000313" key="1">
    <source>
        <dbReference type="EMBL" id="KAJ2976117.1"/>
    </source>
</evidence>
<evidence type="ECO:0000313" key="2">
    <source>
        <dbReference type="Proteomes" id="UP001143856"/>
    </source>
</evidence>
<dbReference type="EMBL" id="JAPDGR010002375">
    <property type="protein sequence ID" value="KAJ2976117.1"/>
    <property type="molecule type" value="Genomic_DNA"/>
</dbReference>
<dbReference type="Proteomes" id="UP001143856">
    <property type="component" value="Unassembled WGS sequence"/>
</dbReference>